<comment type="caution">
    <text evidence="3">The sequence shown here is derived from an EMBL/GenBank/DDBJ whole genome shotgun (WGS) entry which is preliminary data.</text>
</comment>
<dbReference type="EMBL" id="JAPFFF010000009">
    <property type="protein sequence ID" value="KAK8882755.1"/>
    <property type="molecule type" value="Genomic_DNA"/>
</dbReference>
<dbReference type="Proteomes" id="UP001470230">
    <property type="component" value="Unassembled WGS sequence"/>
</dbReference>
<evidence type="ECO:0008006" key="5">
    <source>
        <dbReference type="Google" id="ProtNLM"/>
    </source>
</evidence>
<feature type="compositionally biased region" description="Acidic residues" evidence="1">
    <location>
        <begin position="461"/>
        <end position="477"/>
    </location>
</feature>
<gene>
    <name evidence="3" type="ORF">M9Y10_045396</name>
</gene>
<feature type="transmembrane region" description="Helical" evidence="2">
    <location>
        <begin position="228"/>
        <end position="251"/>
    </location>
</feature>
<evidence type="ECO:0000313" key="4">
    <source>
        <dbReference type="Proteomes" id="UP001470230"/>
    </source>
</evidence>
<sequence>MTLKNNLEQGGEFQTVELDGTSPAISIFYIENSSQIKSTVALLLVFILLHILAAWRSPNLLSLKHEYFAFNKTEGVVSVDMDIILSSLLPTHKFVNVNGSIIRNTNLDSAPLSLPIEYSVKTDFLYNQTLKNVKEVNSKEVTLSFGQGEKNSSEYEVLEEEITDFDTLQIKVTVKSNVTEVSGFLFSWSFANMSAAKYKRIACILTSFLIGYMLVIFCSFINLETEAFTQIFCIIIGAMGIISSNPIALFLSPIKSARISDHVLMTAFLAFYRLFLITQLEMVRAHSTSPKIILLIILGLYFAFYSTINAAANYDRANFILSSQTVTDIILPTEKLLIELHITYTIICIVWIILAIKQSNGYTTRRMYLFIFFTLLDLTGTLVSEVLFPILHVCMFSILPSMIIASTHVTTAAFSIFFLHNGSDPDYTQMDDQNQKGGSLDIEELSDNELLDDTGKNLNHDDDENDEEEEEEEEEEE</sequence>
<feature type="transmembrane region" description="Helical" evidence="2">
    <location>
        <begin position="36"/>
        <end position="55"/>
    </location>
</feature>
<feature type="region of interest" description="Disordered" evidence="1">
    <location>
        <begin position="428"/>
        <end position="477"/>
    </location>
</feature>
<feature type="transmembrane region" description="Helical" evidence="2">
    <location>
        <begin position="336"/>
        <end position="356"/>
    </location>
</feature>
<evidence type="ECO:0000313" key="3">
    <source>
        <dbReference type="EMBL" id="KAK8882755.1"/>
    </source>
</evidence>
<proteinExistence type="predicted"/>
<keyword evidence="2" id="KW-0812">Transmembrane</keyword>
<feature type="transmembrane region" description="Helical" evidence="2">
    <location>
        <begin position="368"/>
        <end position="391"/>
    </location>
</feature>
<accession>A0ABR2JY34</accession>
<keyword evidence="2" id="KW-0472">Membrane</keyword>
<evidence type="ECO:0000256" key="2">
    <source>
        <dbReference type="SAM" id="Phobius"/>
    </source>
</evidence>
<keyword evidence="4" id="KW-1185">Reference proteome</keyword>
<feature type="compositionally biased region" description="Acidic residues" evidence="1">
    <location>
        <begin position="441"/>
        <end position="452"/>
    </location>
</feature>
<feature type="transmembrane region" description="Helical" evidence="2">
    <location>
        <begin position="398"/>
        <end position="420"/>
    </location>
</feature>
<organism evidence="3 4">
    <name type="scientific">Tritrichomonas musculus</name>
    <dbReference type="NCBI Taxonomy" id="1915356"/>
    <lineage>
        <taxon>Eukaryota</taxon>
        <taxon>Metamonada</taxon>
        <taxon>Parabasalia</taxon>
        <taxon>Tritrichomonadida</taxon>
        <taxon>Tritrichomonadidae</taxon>
        <taxon>Tritrichomonas</taxon>
    </lineage>
</organism>
<name>A0ABR2JY34_9EUKA</name>
<keyword evidence="2" id="KW-1133">Transmembrane helix</keyword>
<feature type="transmembrane region" description="Helical" evidence="2">
    <location>
        <begin position="292"/>
        <end position="315"/>
    </location>
</feature>
<protein>
    <recommendedName>
        <fullName evidence="5">Intimal thickness related receptor IRP domain-containing protein</fullName>
    </recommendedName>
</protein>
<reference evidence="3 4" key="1">
    <citation type="submission" date="2024-04" db="EMBL/GenBank/DDBJ databases">
        <title>Tritrichomonas musculus Genome.</title>
        <authorList>
            <person name="Alves-Ferreira E."/>
            <person name="Grigg M."/>
            <person name="Lorenzi H."/>
            <person name="Galac M."/>
        </authorList>
    </citation>
    <scope>NUCLEOTIDE SEQUENCE [LARGE SCALE GENOMIC DNA]</scope>
    <source>
        <strain evidence="3 4">EAF2021</strain>
    </source>
</reference>
<evidence type="ECO:0000256" key="1">
    <source>
        <dbReference type="SAM" id="MobiDB-lite"/>
    </source>
</evidence>
<feature type="transmembrane region" description="Helical" evidence="2">
    <location>
        <begin position="201"/>
        <end position="222"/>
    </location>
</feature>